<accession>A0AAW2DKQ8</accession>
<dbReference type="AlphaFoldDB" id="A0AAW2DKQ8"/>
<feature type="compositionally biased region" description="Acidic residues" evidence="1">
    <location>
        <begin position="43"/>
        <end position="54"/>
    </location>
</feature>
<feature type="region of interest" description="Disordered" evidence="1">
    <location>
        <begin position="28"/>
        <end position="75"/>
    </location>
</feature>
<name>A0AAW2DKQ8_9ROSI</name>
<reference evidence="2 3" key="1">
    <citation type="submission" date="2024-01" db="EMBL/GenBank/DDBJ databases">
        <title>A telomere-to-telomere, gap-free genome of sweet tea (Lithocarpus litseifolius).</title>
        <authorList>
            <person name="Zhou J."/>
        </authorList>
    </citation>
    <scope>NUCLEOTIDE SEQUENCE [LARGE SCALE GENOMIC DNA]</scope>
    <source>
        <strain evidence="2">Zhou-2022a</strain>
        <tissue evidence="2">Leaf</tissue>
    </source>
</reference>
<comment type="caution">
    <text evidence="2">The sequence shown here is derived from an EMBL/GenBank/DDBJ whole genome shotgun (WGS) entry which is preliminary data.</text>
</comment>
<proteinExistence type="predicted"/>
<evidence type="ECO:0000313" key="2">
    <source>
        <dbReference type="EMBL" id="KAL0011006.1"/>
    </source>
</evidence>
<organism evidence="2 3">
    <name type="scientific">Lithocarpus litseifolius</name>
    <dbReference type="NCBI Taxonomy" id="425828"/>
    <lineage>
        <taxon>Eukaryota</taxon>
        <taxon>Viridiplantae</taxon>
        <taxon>Streptophyta</taxon>
        <taxon>Embryophyta</taxon>
        <taxon>Tracheophyta</taxon>
        <taxon>Spermatophyta</taxon>
        <taxon>Magnoliopsida</taxon>
        <taxon>eudicotyledons</taxon>
        <taxon>Gunneridae</taxon>
        <taxon>Pentapetalae</taxon>
        <taxon>rosids</taxon>
        <taxon>fabids</taxon>
        <taxon>Fagales</taxon>
        <taxon>Fagaceae</taxon>
        <taxon>Lithocarpus</taxon>
    </lineage>
</organism>
<evidence type="ECO:0000256" key="1">
    <source>
        <dbReference type="SAM" id="MobiDB-lite"/>
    </source>
</evidence>
<sequence length="75" mass="8370">MLSSCSQLYLKFSFRDFTGKCLKLLSEMESASVPSNEHPIHVEDEEDEEEDDDNAASGGAFGSHDGIDFNFLHNK</sequence>
<keyword evidence="3" id="KW-1185">Reference proteome</keyword>
<gene>
    <name evidence="2" type="ORF">SO802_006114</name>
</gene>
<evidence type="ECO:0000313" key="3">
    <source>
        <dbReference type="Proteomes" id="UP001459277"/>
    </source>
</evidence>
<dbReference type="Proteomes" id="UP001459277">
    <property type="component" value="Unassembled WGS sequence"/>
</dbReference>
<dbReference type="EMBL" id="JAZDWU010000002">
    <property type="protein sequence ID" value="KAL0011006.1"/>
    <property type="molecule type" value="Genomic_DNA"/>
</dbReference>
<protein>
    <submittedName>
        <fullName evidence="2">Uncharacterized protein</fullName>
    </submittedName>
</protein>